<evidence type="ECO:0000256" key="1">
    <source>
        <dbReference type="ARBA" id="ARBA00009922"/>
    </source>
</evidence>
<evidence type="ECO:0000313" key="18">
    <source>
        <dbReference type="EMBL" id="MEJ4099698.1"/>
    </source>
</evidence>
<keyword evidence="9" id="KW-0238">DNA-binding</keyword>
<dbReference type="Gene3D" id="1.10.486.10">
    <property type="entry name" value="PCRA, domain 4"/>
    <property type="match status" value="1"/>
</dbReference>
<dbReference type="EC" id="5.6.2.4" evidence="13"/>
<sequence length="1032" mass="112524">MTDAAAPSAFSPVPPTPEVVLVSREAAPPPRTWEGVEGLDGGLPRAGRWRVTGPAGSGVSSFLVDTAVGIIAESERPSGVLVVAASKDAAGRLRRELGERLLAARGRYASEEPAVRSLHSLAFALLRRASEEKIRLITGAEQDAVIRELLAGHAEEGRGPWPQEHVPALGLVGFTRQLRDFLLRAAERGVGAPELEDLGRRHRRPAWAAAGTFLREYERTMALSGAHSYSASELVGVALRALRDRPELLEGLWHTVVVDDAQHLDPLSGELISLVARHARTVVVGGDPEQSVFHFRGASPEFLRSFPAEREVRLSRSRRTPKTSVAIARSAVEEQARYTNEVRRAHLIEGVPWSEIAVIVRSSGMIDPVRRALLGAGVPVHIEATDMVLSHQPLVAGIVLGVRALREPLEERELEALLLGPVGGADPVTLRRLLRGLRRSDMHTRAMLTLRRLIDPAAVRDEESEERLREILTEREWDVLERMRTVLGAAFEAKNSGASVEGVLWALWQATGLSERLSAAALRGGAAGSQADRDLDAMMALFDAAGDYVERRPRAGIDAFIAHIEEQELPTGVRDRRAAAPEAVTVLTAHGAAGRQWRTVVVAGVQDDVWPALGETGTLFEQEEFIDLVDSGVDPDAIIGRTKEKVAEERRLFHVATTRATDRLLITAVHEEEDEVREPSRFLAEFGREEGEEVGVAPVAARAGEGETPPRFAVLSAPAAVAELRRAVCSEAAPEATRRQAARQLARLARAGVPGADPAQWWAARPASTEEELIGSERVYLSPSRIQGLEDCPLRAVAERYLREEDSPHLLKGSLVHAYAEALARGVPEERAREIVTRAWLDSRDAPAWKKQNLAEQWDRLLRRTHSWVQAQGEPVGVEMPVEVPVGEAVVIAGRMDRLDRDAAGDHYVVDFKTGSSAPTQRQAQENTQLRAYQLALARGEIRGGAVREGSDHPPLGGARLVYPGTSSQKITTREQAALTPEEQEELAASLQPLAEQMRGPRLLARVNPHCDTCRLRAVCPVQPEGRLTVAS</sequence>
<keyword evidence="2" id="KW-0540">Nuclease</keyword>
<organism evidence="18 19">
    <name type="scientific">Corynebacterium mastitidis</name>
    <dbReference type="NCBI Taxonomy" id="161890"/>
    <lineage>
        <taxon>Bacteria</taxon>
        <taxon>Bacillati</taxon>
        <taxon>Actinomycetota</taxon>
        <taxon>Actinomycetes</taxon>
        <taxon>Mycobacteriales</taxon>
        <taxon>Corynebacteriaceae</taxon>
        <taxon>Corynebacterium</taxon>
    </lineage>
</organism>
<keyword evidence="4" id="KW-0227">DNA damage</keyword>
<gene>
    <name evidence="18" type="ORF">V5S96_04870</name>
</gene>
<protein>
    <recommendedName>
        <fullName evidence="13">DNA 3'-5' helicase</fullName>
        <ecNumber evidence="13">5.6.2.4</ecNumber>
    </recommendedName>
</protein>
<evidence type="ECO:0000259" key="17">
    <source>
        <dbReference type="PROSITE" id="PS51217"/>
    </source>
</evidence>
<comment type="caution">
    <text evidence="18">The sequence shown here is derived from an EMBL/GenBank/DDBJ whole genome shotgun (WGS) entry which is preliminary data.</text>
</comment>
<dbReference type="PROSITE" id="PS51217">
    <property type="entry name" value="UVRD_HELICASE_CTER"/>
    <property type="match status" value="1"/>
</dbReference>
<evidence type="ECO:0000256" key="14">
    <source>
        <dbReference type="ARBA" id="ARBA00048988"/>
    </source>
</evidence>
<dbReference type="Proteomes" id="UP001359781">
    <property type="component" value="Unassembled WGS sequence"/>
</dbReference>
<evidence type="ECO:0000256" key="9">
    <source>
        <dbReference type="ARBA" id="ARBA00023125"/>
    </source>
</evidence>
<dbReference type="InterPro" id="IPR000212">
    <property type="entry name" value="DNA_helicase_UvrD/REP"/>
</dbReference>
<evidence type="ECO:0000256" key="6">
    <source>
        <dbReference type="ARBA" id="ARBA00022806"/>
    </source>
</evidence>
<keyword evidence="3 15" id="KW-0547">Nucleotide-binding</keyword>
<dbReference type="Pfam" id="PF13361">
    <property type="entry name" value="UvrD_C"/>
    <property type="match status" value="1"/>
</dbReference>
<keyword evidence="5 15" id="KW-0378">Hydrolase</keyword>
<accession>A0ABU8NXF0</accession>
<evidence type="ECO:0000256" key="10">
    <source>
        <dbReference type="ARBA" id="ARBA00023204"/>
    </source>
</evidence>
<evidence type="ECO:0000256" key="2">
    <source>
        <dbReference type="ARBA" id="ARBA00022722"/>
    </source>
</evidence>
<evidence type="ECO:0000256" key="4">
    <source>
        <dbReference type="ARBA" id="ARBA00022763"/>
    </source>
</evidence>
<evidence type="ECO:0000256" key="7">
    <source>
        <dbReference type="ARBA" id="ARBA00022839"/>
    </source>
</evidence>
<keyword evidence="7" id="KW-0269">Exonuclease</keyword>
<dbReference type="InterPro" id="IPR014017">
    <property type="entry name" value="DNA_helicase_UvrD-like_C"/>
</dbReference>
<dbReference type="EMBL" id="JBAHVJ010000004">
    <property type="protein sequence ID" value="MEJ4099698.1"/>
    <property type="molecule type" value="Genomic_DNA"/>
</dbReference>
<evidence type="ECO:0000256" key="3">
    <source>
        <dbReference type="ARBA" id="ARBA00022741"/>
    </source>
</evidence>
<reference evidence="18 19" key="1">
    <citation type="submission" date="2024-02" db="EMBL/GenBank/DDBJ databases">
        <title>Whole genome sequencing and characterization of Corynebacterium isolated from the ocular surface of dry eye disease sufferers.</title>
        <authorList>
            <person name="Naqvi M."/>
        </authorList>
    </citation>
    <scope>NUCLEOTIDE SEQUENCE [LARGE SCALE GENOMIC DNA]</scope>
    <source>
        <strain evidence="18 19">PCRF</strain>
    </source>
</reference>
<comment type="catalytic activity">
    <reaction evidence="12">
        <text>Couples ATP hydrolysis with the unwinding of duplex DNA by translocating in the 3'-5' direction.</text>
        <dbReference type="EC" id="5.6.2.4"/>
    </reaction>
</comment>
<proteinExistence type="inferred from homology"/>
<dbReference type="RefSeq" id="WP_337889865.1">
    <property type="nucleotide sequence ID" value="NZ_JBAHVI010000004.1"/>
</dbReference>
<comment type="catalytic activity">
    <reaction evidence="14">
        <text>ATP + H2O = ADP + phosphate + H(+)</text>
        <dbReference type="Rhea" id="RHEA:13065"/>
        <dbReference type="ChEBI" id="CHEBI:15377"/>
        <dbReference type="ChEBI" id="CHEBI:15378"/>
        <dbReference type="ChEBI" id="CHEBI:30616"/>
        <dbReference type="ChEBI" id="CHEBI:43474"/>
        <dbReference type="ChEBI" id="CHEBI:456216"/>
        <dbReference type="EC" id="5.6.2.4"/>
    </reaction>
</comment>
<dbReference type="GO" id="GO:0016787">
    <property type="term" value="F:hydrolase activity"/>
    <property type="evidence" value="ECO:0007669"/>
    <property type="project" value="UniProtKB-KW"/>
</dbReference>
<evidence type="ECO:0000256" key="13">
    <source>
        <dbReference type="ARBA" id="ARBA00034808"/>
    </source>
</evidence>
<evidence type="ECO:0000256" key="11">
    <source>
        <dbReference type="ARBA" id="ARBA00023235"/>
    </source>
</evidence>
<evidence type="ECO:0000256" key="8">
    <source>
        <dbReference type="ARBA" id="ARBA00022840"/>
    </source>
</evidence>
<keyword evidence="8 15" id="KW-0067">ATP-binding</keyword>
<comment type="similarity">
    <text evidence="1">Belongs to the helicase family. UvrD subfamily.</text>
</comment>
<dbReference type="Gene3D" id="3.90.320.10">
    <property type="match status" value="1"/>
</dbReference>
<name>A0ABU8NXF0_9CORY</name>
<evidence type="ECO:0000256" key="15">
    <source>
        <dbReference type="PROSITE-ProRule" id="PRU00560"/>
    </source>
</evidence>
<dbReference type="PROSITE" id="PS51198">
    <property type="entry name" value="UVRD_HELICASE_ATP_BIND"/>
    <property type="match status" value="1"/>
</dbReference>
<evidence type="ECO:0000313" key="19">
    <source>
        <dbReference type="Proteomes" id="UP001359781"/>
    </source>
</evidence>
<keyword evidence="10" id="KW-0234">DNA repair</keyword>
<dbReference type="InterPro" id="IPR011604">
    <property type="entry name" value="PDDEXK-like_dom_sf"/>
</dbReference>
<evidence type="ECO:0000259" key="16">
    <source>
        <dbReference type="PROSITE" id="PS51198"/>
    </source>
</evidence>
<dbReference type="SUPFAM" id="SSF52540">
    <property type="entry name" value="P-loop containing nucleoside triphosphate hydrolases"/>
    <property type="match status" value="1"/>
</dbReference>
<dbReference type="InterPro" id="IPR027417">
    <property type="entry name" value="P-loop_NTPase"/>
</dbReference>
<dbReference type="Gene3D" id="3.40.50.300">
    <property type="entry name" value="P-loop containing nucleotide triphosphate hydrolases"/>
    <property type="match status" value="2"/>
</dbReference>
<dbReference type="GO" id="GO:0004386">
    <property type="term" value="F:helicase activity"/>
    <property type="evidence" value="ECO:0007669"/>
    <property type="project" value="UniProtKB-KW"/>
</dbReference>
<dbReference type="Gene3D" id="1.10.10.160">
    <property type="match status" value="1"/>
</dbReference>
<evidence type="ECO:0000256" key="12">
    <source>
        <dbReference type="ARBA" id="ARBA00034617"/>
    </source>
</evidence>
<feature type="binding site" evidence="15">
    <location>
        <begin position="53"/>
        <end position="60"/>
    </location>
    <ligand>
        <name>ATP</name>
        <dbReference type="ChEBI" id="CHEBI:30616"/>
    </ligand>
</feature>
<dbReference type="InterPro" id="IPR038726">
    <property type="entry name" value="PDDEXK_AddAB-type"/>
</dbReference>
<dbReference type="Pfam" id="PF00580">
    <property type="entry name" value="UvrD-helicase"/>
    <property type="match status" value="1"/>
</dbReference>
<feature type="domain" description="UvrD-like helicase ATP-binding" evidence="16">
    <location>
        <begin position="32"/>
        <end position="339"/>
    </location>
</feature>
<dbReference type="InterPro" id="IPR014016">
    <property type="entry name" value="UvrD-like_ATP-bd"/>
</dbReference>
<dbReference type="InterPro" id="IPR013986">
    <property type="entry name" value="DExx_box_DNA_helicase_dom_sf"/>
</dbReference>
<dbReference type="PANTHER" id="PTHR11070:SF59">
    <property type="entry name" value="DNA 3'-5' HELICASE"/>
    <property type="match status" value="1"/>
</dbReference>
<keyword evidence="19" id="KW-1185">Reference proteome</keyword>
<dbReference type="PANTHER" id="PTHR11070">
    <property type="entry name" value="UVRD / RECB / PCRA DNA HELICASE FAMILY MEMBER"/>
    <property type="match status" value="1"/>
</dbReference>
<feature type="domain" description="UvrD-like helicase C-terminal" evidence="17">
    <location>
        <begin position="293"/>
        <end position="594"/>
    </location>
</feature>
<evidence type="ECO:0000256" key="5">
    <source>
        <dbReference type="ARBA" id="ARBA00022801"/>
    </source>
</evidence>
<dbReference type="Pfam" id="PF12705">
    <property type="entry name" value="PDDEXK_1"/>
    <property type="match status" value="1"/>
</dbReference>
<keyword evidence="6 15" id="KW-0347">Helicase</keyword>
<keyword evidence="11" id="KW-0413">Isomerase</keyword>